<dbReference type="Proteomes" id="UP000322899">
    <property type="component" value="Unassembled WGS sequence"/>
</dbReference>
<accession>A0A5A8DP85</accession>
<dbReference type="EMBL" id="VLTN01000029">
    <property type="protein sequence ID" value="KAA0151136.1"/>
    <property type="molecule type" value="Genomic_DNA"/>
</dbReference>
<organism evidence="4 8">
    <name type="scientific">Cafeteria roenbergensis</name>
    <name type="common">Marine flagellate</name>
    <dbReference type="NCBI Taxonomy" id="33653"/>
    <lineage>
        <taxon>Eukaryota</taxon>
        <taxon>Sar</taxon>
        <taxon>Stramenopiles</taxon>
        <taxon>Bigyra</taxon>
        <taxon>Opalozoa</taxon>
        <taxon>Bicosoecida</taxon>
        <taxon>Cafeteriaceae</taxon>
        <taxon>Cafeteria</taxon>
    </lineage>
</organism>
<evidence type="ECO:0000313" key="2">
    <source>
        <dbReference type="EMBL" id="KAA0151136.1"/>
    </source>
</evidence>
<dbReference type="AlphaFoldDB" id="A0A5A8DP85"/>
<dbReference type="Proteomes" id="UP000325113">
    <property type="component" value="Unassembled WGS sequence"/>
</dbReference>
<evidence type="ECO:0000313" key="5">
    <source>
        <dbReference type="EMBL" id="KAA0172874.1"/>
    </source>
</evidence>
<sequence length="76" mass="8047">MSGSILRTAARRVVAAVPAAPVMRAPVRHMSHHHAPSFNPSAYTMTGPTAVLGVVVGVPTVVCLILWNIQMGRFQG</sequence>
<comment type="caution">
    <text evidence="4">The sequence shown here is derived from an EMBL/GenBank/DDBJ whole genome shotgun (WGS) entry which is preliminary data.</text>
</comment>
<evidence type="ECO:0000256" key="1">
    <source>
        <dbReference type="SAM" id="Phobius"/>
    </source>
</evidence>
<keyword evidence="1" id="KW-1133">Transmembrane helix</keyword>
<dbReference type="Proteomes" id="UP000323011">
    <property type="component" value="Unassembled WGS sequence"/>
</dbReference>
<feature type="transmembrane region" description="Helical" evidence="1">
    <location>
        <begin position="48"/>
        <end position="69"/>
    </location>
</feature>
<protein>
    <submittedName>
        <fullName evidence="4">Uncharacterized protein</fullName>
    </submittedName>
</protein>
<keyword evidence="1" id="KW-0472">Membrane</keyword>
<evidence type="ECO:0000313" key="9">
    <source>
        <dbReference type="Proteomes" id="UP000325113"/>
    </source>
</evidence>
<keyword evidence="1" id="KW-0812">Transmembrane</keyword>
<dbReference type="EMBL" id="VLTO01000041">
    <property type="protein sequence ID" value="KAA0172874.1"/>
    <property type="molecule type" value="Genomic_DNA"/>
</dbReference>
<proteinExistence type="predicted"/>
<gene>
    <name evidence="5" type="ORF">FNF27_05628</name>
    <name evidence="4" type="ORF">FNF28_02884</name>
    <name evidence="2" type="ORF">FNF29_04828</name>
    <name evidence="3" type="ORF">FNF31_02208</name>
</gene>
<name>A0A5A8DP85_CAFRO</name>
<keyword evidence="7" id="KW-1185">Reference proteome</keyword>
<evidence type="ECO:0000313" key="6">
    <source>
        <dbReference type="Proteomes" id="UP000322899"/>
    </source>
</evidence>
<dbReference type="EMBL" id="VLTM01000015">
    <property type="protein sequence ID" value="KAA0164885.1"/>
    <property type="molecule type" value="Genomic_DNA"/>
</dbReference>
<dbReference type="EMBL" id="VLTL01000035">
    <property type="protein sequence ID" value="KAA0167235.1"/>
    <property type="molecule type" value="Genomic_DNA"/>
</dbReference>
<evidence type="ECO:0000313" key="7">
    <source>
        <dbReference type="Proteomes" id="UP000323011"/>
    </source>
</evidence>
<evidence type="ECO:0000313" key="8">
    <source>
        <dbReference type="Proteomes" id="UP000324907"/>
    </source>
</evidence>
<reference evidence="6 7" key="1">
    <citation type="submission" date="2019-07" db="EMBL/GenBank/DDBJ databases">
        <title>Genomes of Cafeteria roenbergensis.</title>
        <authorList>
            <person name="Fischer M.G."/>
            <person name="Hackl T."/>
            <person name="Roman M."/>
        </authorList>
    </citation>
    <scope>NUCLEOTIDE SEQUENCE [LARGE SCALE GENOMIC DNA]</scope>
    <source>
        <strain evidence="2 7">BVI</strain>
        <strain evidence="3 9">Cflag</strain>
        <strain evidence="5 6">E4-10P</strain>
        <strain evidence="4 8">RCC970-E3</strain>
    </source>
</reference>
<evidence type="ECO:0000313" key="3">
    <source>
        <dbReference type="EMBL" id="KAA0164885.1"/>
    </source>
</evidence>
<evidence type="ECO:0000313" key="4">
    <source>
        <dbReference type="EMBL" id="KAA0167235.1"/>
    </source>
</evidence>
<dbReference type="Proteomes" id="UP000324907">
    <property type="component" value="Unassembled WGS sequence"/>
</dbReference>